<organism evidence="1 2">
    <name type="scientific">Flavobacterium sediminis</name>
    <dbReference type="NCBI Taxonomy" id="2201181"/>
    <lineage>
        <taxon>Bacteria</taxon>
        <taxon>Pseudomonadati</taxon>
        <taxon>Bacteroidota</taxon>
        <taxon>Flavobacteriia</taxon>
        <taxon>Flavobacteriales</taxon>
        <taxon>Flavobacteriaceae</taxon>
        <taxon>Flavobacterium</taxon>
    </lineage>
</organism>
<evidence type="ECO:0000313" key="2">
    <source>
        <dbReference type="Proteomes" id="UP000245429"/>
    </source>
</evidence>
<accession>A0A2U8QY24</accession>
<sequence length="359" mass="43335">MDNITIILNNRKLSRAILNDFQNGNNPYVLPNTESKNFIGEKTVFVCYYIYYNKVNFQDNENQPYMKLVYRESSKGTIIEIRNSIRKWFLGKRSIQEINFYEFEVCLKHLSNIIFKEESTIYNGILRRVEIGKTIKISNDFGTRLLFNTFSHKNYKKRVNYPLETLYFMTADGKNNVKIYDKGLEMQKKKLFSQNFYSVFSKKWMLLRLEQKIHVSTNDFFKRNNIKTVRDFCNQKEEIIDYWIKQMTNLEYLELINENELDFLKTKKRNVYYEFLICKGIERIGLDRLYGLLQKLEDNPNRRYKIKSTLILKLESFKVEKHQLTKQIMKRILEKQAYNGFLESQKIKLPQFRHNKVII</sequence>
<name>A0A2U8QY24_9FLAO</name>
<dbReference type="OrthoDB" id="1234176at2"/>
<evidence type="ECO:0000313" key="1">
    <source>
        <dbReference type="EMBL" id="AWM14744.1"/>
    </source>
</evidence>
<dbReference type="AlphaFoldDB" id="A0A2U8QY24"/>
<protein>
    <submittedName>
        <fullName evidence="1">Uncharacterized protein</fullName>
    </submittedName>
</protein>
<gene>
    <name evidence="1" type="ORF">DI487_13340</name>
</gene>
<proteinExistence type="predicted"/>
<dbReference type="EMBL" id="CP029463">
    <property type="protein sequence ID" value="AWM14744.1"/>
    <property type="molecule type" value="Genomic_DNA"/>
</dbReference>
<dbReference type="Proteomes" id="UP000245429">
    <property type="component" value="Chromosome"/>
</dbReference>
<dbReference type="RefSeq" id="WP_109570082.1">
    <property type="nucleotide sequence ID" value="NZ_CP029463.1"/>
</dbReference>
<dbReference type="KEGG" id="fse:DI487_13340"/>
<keyword evidence="2" id="KW-1185">Reference proteome</keyword>
<reference evidence="1 2" key="1">
    <citation type="submission" date="2018-05" db="EMBL/GenBank/DDBJ databases">
        <title>Flavobacterium sp. MEBiC07310.</title>
        <authorList>
            <person name="Baek K."/>
        </authorList>
    </citation>
    <scope>NUCLEOTIDE SEQUENCE [LARGE SCALE GENOMIC DNA]</scope>
    <source>
        <strain evidence="1 2">MEBiC07310</strain>
    </source>
</reference>